<evidence type="ECO:0000256" key="2">
    <source>
        <dbReference type="SAM" id="SignalP"/>
    </source>
</evidence>
<evidence type="ECO:0000313" key="3">
    <source>
        <dbReference type="EMBL" id="MYZ51560.1"/>
    </source>
</evidence>
<dbReference type="AlphaFoldDB" id="A0A7C9N1Y5"/>
<proteinExistence type="predicted"/>
<evidence type="ECO:0008006" key="5">
    <source>
        <dbReference type="Google" id="ProtNLM"/>
    </source>
</evidence>
<reference evidence="3 4" key="1">
    <citation type="submission" date="2019-09" db="EMBL/GenBank/DDBJ databases">
        <title>Identification of Malikia spinosa a prominent benzene-, toluene-, and ethylbenzene-degrading bacterium: enrichment, isolation and whole genome sequencing.</title>
        <authorList>
            <person name="Tancsics A."/>
            <person name="Revesz F."/>
            <person name="Kriszt B."/>
        </authorList>
    </citation>
    <scope>NUCLEOTIDE SEQUENCE [LARGE SCALE GENOMIC DNA]</scope>
    <source>
        <strain evidence="3 4">AB6</strain>
    </source>
</reference>
<sequence>MMKMNRLMGSAVVMSALVLTLSACQKQEGPAEKAGKEIDQASEKAAEQLKEAADKLGQQLEKAGEKMQDASKDKDR</sequence>
<dbReference type="PROSITE" id="PS51257">
    <property type="entry name" value="PROKAR_LIPOPROTEIN"/>
    <property type="match status" value="1"/>
</dbReference>
<feature type="compositionally biased region" description="Basic and acidic residues" evidence="1">
    <location>
        <begin position="62"/>
        <end position="76"/>
    </location>
</feature>
<name>A0A7C9N1Y5_9BURK</name>
<dbReference type="EMBL" id="VYSB01000004">
    <property type="protein sequence ID" value="MYZ51560.1"/>
    <property type="molecule type" value="Genomic_DNA"/>
</dbReference>
<comment type="caution">
    <text evidence="3">The sequence shown here is derived from an EMBL/GenBank/DDBJ whole genome shotgun (WGS) entry which is preliminary data.</text>
</comment>
<protein>
    <recommendedName>
        <fullName evidence="5">YtxH domain-containing protein</fullName>
    </recommendedName>
</protein>
<feature type="signal peptide" evidence="2">
    <location>
        <begin position="1"/>
        <end position="25"/>
    </location>
</feature>
<evidence type="ECO:0000256" key="1">
    <source>
        <dbReference type="SAM" id="MobiDB-lite"/>
    </source>
</evidence>
<dbReference type="Proteomes" id="UP000481947">
    <property type="component" value="Unassembled WGS sequence"/>
</dbReference>
<organism evidence="3 4">
    <name type="scientific">Malikia spinosa</name>
    <dbReference type="NCBI Taxonomy" id="86180"/>
    <lineage>
        <taxon>Bacteria</taxon>
        <taxon>Pseudomonadati</taxon>
        <taxon>Pseudomonadota</taxon>
        <taxon>Betaproteobacteria</taxon>
        <taxon>Burkholderiales</taxon>
        <taxon>Comamonadaceae</taxon>
        <taxon>Malikia</taxon>
    </lineage>
</organism>
<accession>A0A7C9N1Y5</accession>
<evidence type="ECO:0000313" key="4">
    <source>
        <dbReference type="Proteomes" id="UP000481947"/>
    </source>
</evidence>
<gene>
    <name evidence="3" type="ORF">F5985_05275</name>
</gene>
<feature type="chain" id="PRO_5028852276" description="YtxH domain-containing protein" evidence="2">
    <location>
        <begin position="26"/>
        <end position="76"/>
    </location>
</feature>
<keyword evidence="2" id="KW-0732">Signal</keyword>
<feature type="compositionally biased region" description="Basic and acidic residues" evidence="1">
    <location>
        <begin position="29"/>
        <end position="54"/>
    </location>
</feature>
<feature type="region of interest" description="Disordered" evidence="1">
    <location>
        <begin position="26"/>
        <end position="76"/>
    </location>
</feature>